<dbReference type="GO" id="GO:0005886">
    <property type="term" value="C:plasma membrane"/>
    <property type="evidence" value="ECO:0007669"/>
    <property type="project" value="TreeGrafter"/>
</dbReference>
<dbReference type="Pfam" id="PF02076">
    <property type="entry name" value="STE3"/>
    <property type="match status" value="1"/>
</dbReference>
<proteinExistence type="inferred from homology"/>
<evidence type="ECO:0000256" key="6">
    <source>
        <dbReference type="ARBA" id="ARBA00023040"/>
    </source>
</evidence>
<evidence type="ECO:0000313" key="13">
    <source>
        <dbReference type="Proteomes" id="UP001383192"/>
    </source>
</evidence>
<reference evidence="12 13" key="1">
    <citation type="submission" date="2024-01" db="EMBL/GenBank/DDBJ databases">
        <title>A draft genome for a cacao thread blight-causing isolate of Paramarasmius palmivorus.</title>
        <authorList>
            <person name="Baruah I.K."/>
            <person name="Bukari Y."/>
            <person name="Amoako-Attah I."/>
            <person name="Meinhardt L.W."/>
            <person name="Bailey B.A."/>
            <person name="Cohen S.P."/>
        </authorList>
    </citation>
    <scope>NUCLEOTIDE SEQUENCE [LARGE SCALE GENOMIC DNA]</scope>
    <source>
        <strain evidence="12 13">GH-12</strain>
    </source>
</reference>
<sequence>MALATTEMLFNIPLCSYGLYLNVTRGKIHPWKSWEDTHFDYWIVDKFPAILWRRNHDAVVMMELNRWSLVVAAFVFFGFFGFADEARKNYKKAAYTVAKTLGIPLPKSNKTSNPSSSMLKDMKGAPRPLVLSSGPGSLPLYLQSKSTQSTTFSSTRNSRSSVSGTSLHKSDFSSTAAPSTPPLPAYKLSESLPTTPITADSSEASYDIDLEVYQRPMSTITVSSATYAPSSTIPNSSPPPIRGAITSAGIPIEERIADPAELSRAVGPNSPLHPSSHWPRAV</sequence>
<evidence type="ECO:0000256" key="9">
    <source>
        <dbReference type="ARBA" id="ARBA00023224"/>
    </source>
</evidence>
<keyword evidence="5 11" id="KW-1133">Transmembrane helix</keyword>
<dbReference type="InterPro" id="IPR001499">
    <property type="entry name" value="GPCR_STE3"/>
</dbReference>
<name>A0AAW0BIT2_9AGAR</name>
<keyword evidence="4 11" id="KW-0812">Transmembrane</keyword>
<feature type="compositionally biased region" description="Low complexity" evidence="10">
    <location>
        <begin position="149"/>
        <end position="166"/>
    </location>
</feature>
<evidence type="ECO:0000256" key="5">
    <source>
        <dbReference type="ARBA" id="ARBA00022989"/>
    </source>
</evidence>
<dbReference type="PRINTS" id="PR00901">
    <property type="entry name" value="PHEROMONEBAR"/>
</dbReference>
<dbReference type="PANTHER" id="PTHR28097">
    <property type="entry name" value="PHEROMONE A FACTOR RECEPTOR"/>
    <property type="match status" value="1"/>
</dbReference>
<gene>
    <name evidence="12" type="primary">STE3_7</name>
    <name evidence="12" type="ORF">VNI00_015477</name>
</gene>
<dbReference type="EMBL" id="JAYKXP010000100">
    <property type="protein sequence ID" value="KAK7026819.1"/>
    <property type="molecule type" value="Genomic_DNA"/>
</dbReference>
<keyword evidence="7 11" id="KW-0472">Membrane</keyword>
<evidence type="ECO:0000256" key="2">
    <source>
        <dbReference type="ARBA" id="ARBA00011085"/>
    </source>
</evidence>
<evidence type="ECO:0000256" key="8">
    <source>
        <dbReference type="ARBA" id="ARBA00023170"/>
    </source>
</evidence>
<evidence type="ECO:0000256" key="10">
    <source>
        <dbReference type="SAM" id="MobiDB-lite"/>
    </source>
</evidence>
<keyword evidence="9" id="KW-0807">Transducer</keyword>
<dbReference type="InterPro" id="IPR000481">
    <property type="entry name" value="GPCR_Pheromne_B_alpha_rcpt"/>
</dbReference>
<keyword evidence="6" id="KW-0297">G-protein coupled receptor</keyword>
<organism evidence="12 13">
    <name type="scientific">Paramarasmius palmivorus</name>
    <dbReference type="NCBI Taxonomy" id="297713"/>
    <lineage>
        <taxon>Eukaryota</taxon>
        <taxon>Fungi</taxon>
        <taxon>Dikarya</taxon>
        <taxon>Basidiomycota</taxon>
        <taxon>Agaricomycotina</taxon>
        <taxon>Agaricomycetes</taxon>
        <taxon>Agaricomycetidae</taxon>
        <taxon>Agaricales</taxon>
        <taxon>Marasmiineae</taxon>
        <taxon>Marasmiaceae</taxon>
        <taxon>Paramarasmius</taxon>
    </lineage>
</organism>
<dbReference type="GO" id="GO:0004934">
    <property type="term" value="F:mating-type alpha-factor pheromone receptor activity"/>
    <property type="evidence" value="ECO:0007669"/>
    <property type="project" value="InterPro"/>
</dbReference>
<comment type="caution">
    <text evidence="12">The sequence shown here is derived from an EMBL/GenBank/DDBJ whole genome shotgun (WGS) entry which is preliminary data.</text>
</comment>
<feature type="region of interest" description="Disordered" evidence="10">
    <location>
        <begin position="149"/>
        <end position="200"/>
    </location>
</feature>
<dbReference type="PRINTS" id="PR00899">
    <property type="entry name" value="GPCRSTE3"/>
</dbReference>
<protein>
    <submittedName>
        <fullName evidence="12">A-factor receptor</fullName>
    </submittedName>
</protein>
<accession>A0AAW0BIT2</accession>
<comment type="similarity">
    <text evidence="2">Belongs to the G-protein coupled receptor 4 family.</text>
</comment>
<evidence type="ECO:0000256" key="1">
    <source>
        <dbReference type="ARBA" id="ARBA00004141"/>
    </source>
</evidence>
<evidence type="ECO:0000256" key="3">
    <source>
        <dbReference type="ARBA" id="ARBA00022507"/>
    </source>
</evidence>
<evidence type="ECO:0000256" key="4">
    <source>
        <dbReference type="ARBA" id="ARBA00022692"/>
    </source>
</evidence>
<keyword evidence="8 12" id="KW-0675">Receptor</keyword>
<dbReference type="Proteomes" id="UP001383192">
    <property type="component" value="Unassembled WGS sequence"/>
</dbReference>
<evidence type="ECO:0000313" key="12">
    <source>
        <dbReference type="EMBL" id="KAK7026819.1"/>
    </source>
</evidence>
<evidence type="ECO:0000256" key="11">
    <source>
        <dbReference type="SAM" id="Phobius"/>
    </source>
</evidence>
<feature type="compositionally biased region" description="Polar residues" evidence="10">
    <location>
        <begin position="191"/>
        <end position="200"/>
    </location>
</feature>
<comment type="subcellular location">
    <subcellularLocation>
        <location evidence="1">Membrane</location>
        <topology evidence="1">Multi-pass membrane protein</topology>
    </subcellularLocation>
</comment>
<keyword evidence="3" id="KW-0589">Pheromone response</keyword>
<dbReference type="AlphaFoldDB" id="A0AAW0BIT2"/>
<evidence type="ECO:0000256" key="7">
    <source>
        <dbReference type="ARBA" id="ARBA00023136"/>
    </source>
</evidence>
<keyword evidence="13" id="KW-1185">Reference proteome</keyword>
<dbReference type="GO" id="GO:0000750">
    <property type="term" value="P:pheromone-dependent signal transduction involved in conjugation with cellular fusion"/>
    <property type="evidence" value="ECO:0007669"/>
    <property type="project" value="TreeGrafter"/>
</dbReference>
<feature type="region of interest" description="Disordered" evidence="10">
    <location>
        <begin position="261"/>
        <end position="282"/>
    </location>
</feature>
<dbReference type="PANTHER" id="PTHR28097:SF1">
    <property type="entry name" value="PHEROMONE A FACTOR RECEPTOR"/>
    <property type="match status" value="1"/>
</dbReference>
<feature type="transmembrane region" description="Helical" evidence="11">
    <location>
        <begin position="64"/>
        <end position="83"/>
    </location>
</feature>